<dbReference type="InterPro" id="IPR011611">
    <property type="entry name" value="PfkB_dom"/>
</dbReference>
<name>A0A829Y6Q1_9GAMM</name>
<feature type="domain" description="Carbohydrate kinase PfkB" evidence="4">
    <location>
        <begin position="5"/>
        <end position="307"/>
    </location>
</feature>
<dbReference type="EMBL" id="BLJN01000001">
    <property type="protein sequence ID" value="GFE78733.1"/>
    <property type="molecule type" value="Genomic_DNA"/>
</dbReference>
<dbReference type="Proteomes" id="UP000445000">
    <property type="component" value="Unassembled WGS sequence"/>
</dbReference>
<proteinExistence type="inferred from homology"/>
<keyword evidence="6" id="KW-1185">Reference proteome</keyword>
<comment type="similarity">
    <text evidence="1">Belongs to the carbohydrate kinase PfkB family.</text>
</comment>
<protein>
    <submittedName>
        <fullName evidence="5">2-keto-3-deoxygluconate kinase</fullName>
    </submittedName>
</protein>
<evidence type="ECO:0000256" key="3">
    <source>
        <dbReference type="ARBA" id="ARBA00022777"/>
    </source>
</evidence>
<dbReference type="PANTHER" id="PTHR43320">
    <property type="entry name" value="SUGAR KINASE"/>
    <property type="match status" value="1"/>
</dbReference>
<evidence type="ECO:0000256" key="1">
    <source>
        <dbReference type="ARBA" id="ARBA00010688"/>
    </source>
</evidence>
<dbReference type="Pfam" id="PF00294">
    <property type="entry name" value="PfkB"/>
    <property type="match status" value="1"/>
</dbReference>
<keyword evidence="3 5" id="KW-0418">Kinase</keyword>
<dbReference type="InterPro" id="IPR029056">
    <property type="entry name" value="Ribokinase-like"/>
</dbReference>
<dbReference type="PANTHER" id="PTHR43320:SF2">
    <property type="entry name" value="2-DEHYDRO-3-DEOXYGLUCONOKINASE_2-DEHYDRO-3-DEOXYGALACTONOKINASE"/>
    <property type="match status" value="1"/>
</dbReference>
<dbReference type="Gene3D" id="3.40.1190.20">
    <property type="match status" value="1"/>
</dbReference>
<reference evidence="6" key="1">
    <citation type="submission" date="2020-01" db="EMBL/GenBank/DDBJ databases">
        <title>'Steroidobacter agaridevorans' sp. nov., agar-degrading bacteria isolated from rhizosphere soils.</title>
        <authorList>
            <person name="Ikenaga M."/>
            <person name="Kataoka M."/>
            <person name="Murouchi A."/>
            <person name="Katsuragi S."/>
            <person name="Sakai M."/>
        </authorList>
    </citation>
    <scope>NUCLEOTIDE SEQUENCE [LARGE SCALE GENOMIC DNA]</scope>
    <source>
        <strain evidence="6">YU21-B</strain>
    </source>
</reference>
<evidence type="ECO:0000259" key="4">
    <source>
        <dbReference type="Pfam" id="PF00294"/>
    </source>
</evidence>
<evidence type="ECO:0000256" key="2">
    <source>
        <dbReference type="ARBA" id="ARBA00022679"/>
    </source>
</evidence>
<comment type="caution">
    <text evidence="5">The sequence shown here is derived from an EMBL/GenBank/DDBJ whole genome shotgun (WGS) entry which is preliminary data.</text>
</comment>
<dbReference type="AlphaFoldDB" id="A0A829Y6Q1"/>
<keyword evidence="2" id="KW-0808">Transferase</keyword>
<evidence type="ECO:0000313" key="5">
    <source>
        <dbReference type="EMBL" id="GFE78733.1"/>
    </source>
</evidence>
<dbReference type="GO" id="GO:0016301">
    <property type="term" value="F:kinase activity"/>
    <property type="evidence" value="ECO:0007669"/>
    <property type="project" value="UniProtKB-KW"/>
</dbReference>
<dbReference type="RefSeq" id="WP_161810595.1">
    <property type="nucleotide sequence ID" value="NZ_BLJN01000001.1"/>
</dbReference>
<gene>
    <name evidence="5" type="primary">kdgK</name>
    <name evidence="5" type="ORF">GCM10011487_07330</name>
</gene>
<sequence>MKPAIVCFGEVLLRLSSPGKELLLQSPRFDAHIGGAEANVAVSLHKFGHRTRVVSALPDSTLGRACADELRRHGVDTDSIHFGDGRMGMYFLTHGAGHRPAEVLYDRANSSFAIAPPATYDWASLLADARWLHVSGITPAVSAATAEAASQAMQAARKANVQISFDCNFRARLWGSRSPEAPRLLTRLCEQADVIFGDDRDIAFMLGFKASAADARREAADVAFKTFKHLRYIVCTERARHSVDVQQLTGLLFDSKNAYTSRSYPLHSIVDRIGGGDAFAAGVLHGLLTGMTPQESIDFGAAAGCLKHSIPGDFNLLGVSDVELLLSEKGGDVRR</sequence>
<evidence type="ECO:0000313" key="6">
    <source>
        <dbReference type="Proteomes" id="UP000445000"/>
    </source>
</evidence>
<dbReference type="InterPro" id="IPR052700">
    <property type="entry name" value="Carb_kinase_PfkB-like"/>
</dbReference>
<accession>A0A829Y6Q1</accession>
<dbReference type="CDD" id="cd01166">
    <property type="entry name" value="KdgK"/>
    <property type="match status" value="1"/>
</dbReference>
<dbReference type="SUPFAM" id="SSF53613">
    <property type="entry name" value="Ribokinase-like"/>
    <property type="match status" value="1"/>
</dbReference>
<organism evidence="5 6">
    <name type="scientific">Steroidobacter agaridevorans</name>
    <dbReference type="NCBI Taxonomy" id="2695856"/>
    <lineage>
        <taxon>Bacteria</taxon>
        <taxon>Pseudomonadati</taxon>
        <taxon>Pseudomonadota</taxon>
        <taxon>Gammaproteobacteria</taxon>
        <taxon>Steroidobacterales</taxon>
        <taxon>Steroidobacteraceae</taxon>
        <taxon>Steroidobacter</taxon>
    </lineage>
</organism>